<proteinExistence type="inferred from homology"/>
<dbReference type="EMBL" id="CP001825">
    <property type="protein sequence ID" value="ACZ41254.1"/>
    <property type="molecule type" value="Genomic_DNA"/>
</dbReference>
<dbReference type="Pfam" id="PF02817">
    <property type="entry name" value="E3_binding"/>
    <property type="match status" value="1"/>
</dbReference>
<keyword evidence="8 12" id="KW-0808">Transferase</keyword>
<dbReference type="GO" id="GO:0006099">
    <property type="term" value="P:tricarboxylic acid cycle"/>
    <property type="evidence" value="ECO:0007669"/>
    <property type="project" value="UniProtKB-UniRule"/>
</dbReference>
<dbReference type="PROSITE" id="PS51826">
    <property type="entry name" value="PSBD"/>
    <property type="match status" value="1"/>
</dbReference>
<dbReference type="PROSITE" id="PS00189">
    <property type="entry name" value="LIPOYL"/>
    <property type="match status" value="1"/>
</dbReference>
<comment type="catalytic activity">
    <reaction evidence="11 12">
        <text>N(6)-[(R)-dihydrolipoyl]-L-lysyl-[protein] + succinyl-CoA = N(6)-[(R)-S(8)-succinyldihydrolipoyl]-L-lysyl-[protein] + CoA</text>
        <dbReference type="Rhea" id="RHEA:15213"/>
        <dbReference type="Rhea" id="RHEA-COMP:10475"/>
        <dbReference type="Rhea" id="RHEA-COMP:20092"/>
        <dbReference type="ChEBI" id="CHEBI:57287"/>
        <dbReference type="ChEBI" id="CHEBI:57292"/>
        <dbReference type="ChEBI" id="CHEBI:83100"/>
        <dbReference type="ChEBI" id="CHEBI:83120"/>
        <dbReference type="EC" id="2.3.1.61"/>
    </reaction>
</comment>
<evidence type="ECO:0000256" key="1">
    <source>
        <dbReference type="ARBA" id="ARBA00004052"/>
    </source>
</evidence>
<dbReference type="STRING" id="525904.Tter_0332"/>
<dbReference type="SUPFAM" id="SSF51230">
    <property type="entry name" value="Single hybrid motif"/>
    <property type="match status" value="1"/>
</dbReference>
<dbReference type="GO" id="GO:0004149">
    <property type="term" value="F:dihydrolipoyllysine-residue succinyltransferase activity"/>
    <property type="evidence" value="ECO:0007669"/>
    <property type="project" value="UniProtKB-UniRule"/>
</dbReference>
<feature type="compositionally biased region" description="Basic and acidic residues" evidence="13">
    <location>
        <begin position="179"/>
        <end position="190"/>
    </location>
</feature>
<dbReference type="PROSITE" id="PS50968">
    <property type="entry name" value="BIOTINYL_LIPOYL"/>
    <property type="match status" value="1"/>
</dbReference>
<protein>
    <recommendedName>
        <fullName evidence="6 12">Dihydrolipoyllysine-residue succinyltransferase component of 2-oxoglutarate dehydrogenase complex</fullName>
        <ecNumber evidence="5 12">2.3.1.61</ecNumber>
    </recommendedName>
    <alternativeName>
        <fullName evidence="12">2-oxoglutarate dehydrogenase complex component E2</fullName>
    </alternativeName>
</protein>
<dbReference type="Proteomes" id="UP000000323">
    <property type="component" value="Chromosome 1"/>
</dbReference>
<dbReference type="EC" id="2.3.1.61" evidence="5 12"/>
<dbReference type="FunFam" id="3.30.559.10:FF:000007">
    <property type="entry name" value="Dihydrolipoamide acetyltransferase component of pyruvate dehydrogenase complex"/>
    <property type="match status" value="1"/>
</dbReference>
<evidence type="ECO:0000256" key="12">
    <source>
        <dbReference type="RuleBase" id="RU361138"/>
    </source>
</evidence>
<keyword evidence="10 12" id="KW-0012">Acyltransferase</keyword>
<dbReference type="Pfam" id="PF00364">
    <property type="entry name" value="Biotin_lipoyl"/>
    <property type="match status" value="1"/>
</dbReference>
<dbReference type="UniPathway" id="UPA00868">
    <property type="reaction ID" value="UER00840"/>
</dbReference>
<keyword evidence="17" id="KW-1185">Reference proteome</keyword>
<feature type="domain" description="Peripheral subunit-binding (PSBD)" evidence="15">
    <location>
        <begin position="111"/>
        <end position="148"/>
    </location>
</feature>
<accession>D1CE98</accession>
<comment type="subunit">
    <text evidence="4">Forms a 24-polypeptide structural core with octahedral symmetry. Part of the 2-oxoglutarate dehydrogenase (OGDH) complex composed of E1 (2-oxoglutarate dehydrogenase), E2 (dihydrolipoamide succinyltransferase) and E3 (dihydrolipoamide dehydrogenase); the complex contains multiple copies of the three enzymatic components (E1, E2 and E3).</text>
</comment>
<dbReference type="GO" id="GO:0033512">
    <property type="term" value="P:L-lysine catabolic process to acetyl-CoA via saccharopine"/>
    <property type="evidence" value="ECO:0007669"/>
    <property type="project" value="UniProtKB-UniRule"/>
</dbReference>
<feature type="domain" description="Lipoyl-binding" evidence="14">
    <location>
        <begin position="2"/>
        <end position="77"/>
    </location>
</feature>
<evidence type="ECO:0000256" key="9">
    <source>
        <dbReference type="ARBA" id="ARBA00022823"/>
    </source>
</evidence>
<evidence type="ECO:0000259" key="15">
    <source>
        <dbReference type="PROSITE" id="PS51826"/>
    </source>
</evidence>
<evidence type="ECO:0000256" key="13">
    <source>
        <dbReference type="SAM" id="MobiDB-lite"/>
    </source>
</evidence>
<keyword evidence="9 12" id="KW-0450">Lipoyl</keyword>
<feature type="compositionally biased region" description="Polar residues" evidence="13">
    <location>
        <begin position="152"/>
        <end position="163"/>
    </location>
</feature>
<dbReference type="NCBIfam" id="TIGR01347">
    <property type="entry name" value="sucB"/>
    <property type="match status" value="1"/>
</dbReference>
<dbReference type="SUPFAM" id="SSF47005">
    <property type="entry name" value="Peripheral subunit-binding domain of 2-oxo acid dehydrogenase complex"/>
    <property type="match status" value="1"/>
</dbReference>
<dbReference type="InterPro" id="IPR023213">
    <property type="entry name" value="CAT-like_dom_sf"/>
</dbReference>
<keyword evidence="7 12" id="KW-0816">Tricarboxylic acid cycle</keyword>
<evidence type="ECO:0000256" key="10">
    <source>
        <dbReference type="ARBA" id="ARBA00023315"/>
    </source>
</evidence>
<organism evidence="16 17">
    <name type="scientific">Thermobaculum terrenum (strain ATCC BAA-798 / CCMEE 7001 / YNP1)</name>
    <dbReference type="NCBI Taxonomy" id="525904"/>
    <lineage>
        <taxon>Bacteria</taxon>
        <taxon>Bacillati</taxon>
        <taxon>Chloroflexota</taxon>
        <taxon>Chloroflexia</taxon>
        <taxon>Candidatus Thermobaculales</taxon>
        <taxon>Candidatus Thermobaculaceae</taxon>
        <taxon>Thermobaculum</taxon>
    </lineage>
</organism>
<dbReference type="InterPro" id="IPR050537">
    <property type="entry name" value="2-oxoacid_dehydrogenase"/>
</dbReference>
<dbReference type="KEGG" id="ttr:Tter_0332"/>
<dbReference type="GO" id="GO:0045252">
    <property type="term" value="C:oxoglutarate dehydrogenase complex"/>
    <property type="evidence" value="ECO:0007669"/>
    <property type="project" value="UniProtKB-UniRule"/>
</dbReference>
<evidence type="ECO:0000313" key="17">
    <source>
        <dbReference type="Proteomes" id="UP000000323"/>
    </source>
</evidence>
<dbReference type="InterPro" id="IPR006255">
    <property type="entry name" value="SucB"/>
</dbReference>
<dbReference type="GO" id="GO:0005829">
    <property type="term" value="C:cytosol"/>
    <property type="evidence" value="ECO:0007669"/>
    <property type="project" value="TreeGrafter"/>
</dbReference>
<evidence type="ECO:0000259" key="14">
    <source>
        <dbReference type="PROSITE" id="PS50968"/>
    </source>
</evidence>
<comment type="cofactor">
    <cofactor evidence="12">
        <name>(R)-lipoate</name>
        <dbReference type="ChEBI" id="CHEBI:83088"/>
    </cofactor>
    <text evidence="12">Binds 1 lipoyl cofactor covalently.</text>
</comment>
<feature type="region of interest" description="Disordered" evidence="13">
    <location>
        <begin position="79"/>
        <end position="116"/>
    </location>
</feature>
<sequence length="416" mass="45623">MAVEIRVPDLGESVVDVTVLKWHKQPGDSVEEGDVVVELETDKANVEVPAPSSGFLESISIQEGESASVGDLLGTITETPSQAREPSQPEAPQEREAVSPQAAHHTEVQPKATPSVRRLAEELGIDISKIEGSGAGGRITREDVLAMRQAPSGAQQAESSKTVEAQPIKETTPAPSEAPARELSELERRERMSTRRRVIARRLVEAQHTAAMLTTFNECDMSNVIEIRRRLGPRFQEKYGVKLGFMSFFTKAVVAALKEFPYLNAEIDGEDIILKYHYDIGIAVGAKEGLVVPVIRNADRKSFAEIEKEIDELATKVRNNTISLEEVRGGTFTITNGGIYGSLLSTPILNPPQVGILGMHAIKERPVVVEGQVVVRPMMYLALTYDHRIVDGSDAVRFLVRIKELIEDPTSLMLES</sequence>
<evidence type="ECO:0000313" key="16">
    <source>
        <dbReference type="EMBL" id="ACZ41254.1"/>
    </source>
</evidence>
<dbReference type="Pfam" id="PF00198">
    <property type="entry name" value="2-oxoacid_dh"/>
    <property type="match status" value="1"/>
</dbReference>
<dbReference type="eggNOG" id="COG0508">
    <property type="taxonomic scope" value="Bacteria"/>
</dbReference>
<dbReference type="InterPro" id="IPR004167">
    <property type="entry name" value="PSBD"/>
</dbReference>
<dbReference type="HOGENOM" id="CLU_016733_0_0_0"/>
<comment type="similarity">
    <text evidence="3 12">Belongs to the 2-oxoacid dehydrogenase family.</text>
</comment>
<comment type="function">
    <text evidence="1 12">E2 component of the 2-oxoglutarate dehydrogenase (OGDH) complex which catalyzes the second step in the conversion of 2-oxoglutarate to succinyl-CoA and CO(2).</text>
</comment>
<dbReference type="Gene3D" id="4.10.320.10">
    <property type="entry name" value="E3-binding domain"/>
    <property type="match status" value="1"/>
</dbReference>
<feature type="region of interest" description="Disordered" evidence="13">
    <location>
        <begin position="149"/>
        <end position="190"/>
    </location>
</feature>
<evidence type="ECO:0000256" key="4">
    <source>
        <dbReference type="ARBA" id="ARBA00011666"/>
    </source>
</evidence>
<reference evidence="17" key="1">
    <citation type="journal article" date="2010" name="Stand. Genomic Sci.">
        <title>Complete genome sequence of 'Thermobaculum terrenum' type strain (YNP1).</title>
        <authorList>
            <person name="Kiss H."/>
            <person name="Cleland D."/>
            <person name="Lapidus A."/>
            <person name="Lucas S."/>
            <person name="Glavina Del Rio T."/>
            <person name="Nolan M."/>
            <person name="Tice H."/>
            <person name="Han C."/>
            <person name="Goodwin L."/>
            <person name="Pitluck S."/>
            <person name="Liolios K."/>
            <person name="Ivanova N."/>
            <person name="Mavromatis K."/>
            <person name="Ovchinnikova G."/>
            <person name="Pati A."/>
            <person name="Chen A."/>
            <person name="Palaniappan K."/>
            <person name="Land M."/>
            <person name="Hauser L."/>
            <person name="Chang Y."/>
            <person name="Jeffries C."/>
            <person name="Lu M."/>
            <person name="Brettin T."/>
            <person name="Detter J."/>
            <person name="Goker M."/>
            <person name="Tindall B."/>
            <person name="Beck B."/>
            <person name="McDermott T."/>
            <person name="Woyke T."/>
            <person name="Bristow J."/>
            <person name="Eisen J."/>
            <person name="Markowitz V."/>
            <person name="Hugenholtz P."/>
            <person name="Kyrpides N."/>
            <person name="Klenk H."/>
            <person name="Cheng J."/>
        </authorList>
    </citation>
    <scope>NUCLEOTIDE SEQUENCE [LARGE SCALE GENOMIC DNA]</scope>
    <source>
        <strain evidence="17">ATCC BAA-798 / YNP1</strain>
    </source>
</reference>
<dbReference type="CDD" id="cd06849">
    <property type="entry name" value="lipoyl_domain"/>
    <property type="match status" value="1"/>
</dbReference>
<evidence type="ECO:0000256" key="8">
    <source>
        <dbReference type="ARBA" id="ARBA00022679"/>
    </source>
</evidence>
<dbReference type="OrthoDB" id="9805770at2"/>
<dbReference type="InterPro" id="IPR001078">
    <property type="entry name" value="2-oxoacid_DH_actylTfrase"/>
</dbReference>
<dbReference type="InterPro" id="IPR003016">
    <property type="entry name" value="2-oxoA_DH_lipoyl-BS"/>
</dbReference>
<dbReference type="InterPro" id="IPR036625">
    <property type="entry name" value="E3-bd_dom_sf"/>
</dbReference>
<dbReference type="InterPro" id="IPR000089">
    <property type="entry name" value="Biotin_lipoyl"/>
</dbReference>
<dbReference type="PANTHER" id="PTHR43416">
    <property type="entry name" value="DIHYDROLIPOYLLYSINE-RESIDUE SUCCINYLTRANSFERASE COMPONENT OF 2-OXOGLUTARATE DEHYDROGENASE COMPLEX, MITOCHONDRIAL-RELATED"/>
    <property type="match status" value="1"/>
</dbReference>
<gene>
    <name evidence="16" type="ordered locus">Tter_0332</name>
</gene>
<evidence type="ECO:0000256" key="5">
    <source>
        <dbReference type="ARBA" id="ARBA00012945"/>
    </source>
</evidence>
<evidence type="ECO:0000256" key="3">
    <source>
        <dbReference type="ARBA" id="ARBA00007317"/>
    </source>
</evidence>
<dbReference type="NCBIfam" id="NF004309">
    <property type="entry name" value="PRK05704.1"/>
    <property type="match status" value="1"/>
</dbReference>
<dbReference type="Gene3D" id="3.30.559.10">
    <property type="entry name" value="Chloramphenicol acetyltransferase-like domain"/>
    <property type="match status" value="1"/>
</dbReference>
<dbReference type="SUPFAM" id="SSF52777">
    <property type="entry name" value="CoA-dependent acyltransferases"/>
    <property type="match status" value="1"/>
</dbReference>
<dbReference type="PANTHER" id="PTHR43416:SF5">
    <property type="entry name" value="DIHYDROLIPOYLLYSINE-RESIDUE SUCCINYLTRANSFERASE COMPONENT OF 2-OXOGLUTARATE DEHYDROGENASE COMPLEX, MITOCHONDRIAL"/>
    <property type="match status" value="1"/>
</dbReference>
<dbReference type="Gene3D" id="2.40.50.100">
    <property type="match status" value="1"/>
</dbReference>
<evidence type="ECO:0000256" key="11">
    <source>
        <dbReference type="ARBA" id="ARBA00052761"/>
    </source>
</evidence>
<dbReference type="AlphaFoldDB" id="D1CE98"/>
<dbReference type="RefSeq" id="WP_012874289.1">
    <property type="nucleotide sequence ID" value="NC_013525.1"/>
</dbReference>
<dbReference type="InterPro" id="IPR011053">
    <property type="entry name" value="Single_hybrid_motif"/>
</dbReference>
<evidence type="ECO:0000256" key="6">
    <source>
        <dbReference type="ARBA" id="ARBA00019511"/>
    </source>
</evidence>
<name>D1CE98_THET1</name>
<evidence type="ECO:0000256" key="7">
    <source>
        <dbReference type="ARBA" id="ARBA00022532"/>
    </source>
</evidence>
<comment type="pathway">
    <text evidence="2 12">Amino-acid degradation; L-lysine degradation via saccharopine pathway; glutaryl-CoA from L-lysine: step 6/6.</text>
</comment>
<evidence type="ECO:0000256" key="2">
    <source>
        <dbReference type="ARBA" id="ARBA00005145"/>
    </source>
</evidence>